<evidence type="ECO:0000313" key="2">
    <source>
        <dbReference type="EMBL" id="KFI19832.1"/>
    </source>
</evidence>
<keyword evidence="1" id="KW-0812">Transmembrane</keyword>
<feature type="transmembrane region" description="Helical" evidence="1">
    <location>
        <begin position="21"/>
        <end position="48"/>
    </location>
</feature>
<reference evidence="2 3" key="1">
    <citation type="submission" date="2014-07" db="EMBL/GenBank/DDBJ databases">
        <title>Comparative analysis of Nitrosococcus oceani genome inventories of strains from Pacific and Atlantic gyres.</title>
        <authorList>
            <person name="Lim C.K."/>
            <person name="Wang L."/>
            <person name="Sayavedra-Soto L.A."/>
            <person name="Klotz M.G."/>
        </authorList>
    </citation>
    <scope>NUCLEOTIDE SEQUENCE [LARGE SCALE GENOMIC DNA]</scope>
    <source>
        <strain evidence="2 3">C-27</strain>
    </source>
</reference>
<evidence type="ECO:0000256" key="1">
    <source>
        <dbReference type="SAM" id="Phobius"/>
    </source>
</evidence>
<dbReference type="HOGENOM" id="CLU_150722_0_0_6"/>
<dbReference type="OrthoDB" id="129807at2"/>
<comment type="caution">
    <text evidence="2">The sequence shown here is derived from an EMBL/GenBank/DDBJ whole genome shotgun (WGS) entry which is preliminary data.</text>
</comment>
<gene>
    <name evidence="2" type="ORF">IB75_06490</name>
</gene>
<proteinExistence type="predicted"/>
<dbReference type="EMBL" id="JPGN01000036">
    <property type="protein sequence ID" value="KFI19832.1"/>
    <property type="molecule type" value="Genomic_DNA"/>
</dbReference>
<sequence>MADNLSGQERYRHETTDVQNYTIVWLGLVILLAIVLGGFFVFGLIHLYENNQQEIESTPPKKEDIMERVPSAPYLEASSGAGLAELQEKNEDLLHSYGWVDKKRGIFHIPIKYAMELLVEKNSQTQEDMAHSKKQVSHP</sequence>
<organism evidence="2 3">
    <name type="scientific">Nitrosococcus oceani C-27</name>
    <dbReference type="NCBI Taxonomy" id="314279"/>
    <lineage>
        <taxon>Bacteria</taxon>
        <taxon>Pseudomonadati</taxon>
        <taxon>Pseudomonadota</taxon>
        <taxon>Gammaproteobacteria</taxon>
        <taxon>Chromatiales</taxon>
        <taxon>Chromatiaceae</taxon>
        <taxon>Nitrosococcus</taxon>
    </lineage>
</organism>
<evidence type="ECO:0000313" key="3">
    <source>
        <dbReference type="Proteomes" id="UP000028839"/>
    </source>
</evidence>
<keyword evidence="1" id="KW-0472">Membrane</keyword>
<dbReference type="Proteomes" id="UP000028839">
    <property type="component" value="Unassembled WGS sequence"/>
</dbReference>
<accession>A0A0E2ZN83</accession>
<name>A0A0E2ZN83_9GAMM</name>
<dbReference type="AlphaFoldDB" id="A0A0E2ZN83"/>
<keyword evidence="1" id="KW-1133">Transmembrane helix</keyword>
<protein>
    <submittedName>
        <fullName evidence="2">Uncharacterized protein</fullName>
    </submittedName>
</protein>